<protein>
    <submittedName>
        <fullName evidence="1">Uncharacterized protein</fullName>
    </submittedName>
</protein>
<reference evidence="1" key="1">
    <citation type="submission" date="2014-09" db="EMBL/GenBank/DDBJ databases">
        <authorList>
            <person name="Magalhaes I.L.F."/>
            <person name="Oliveira U."/>
            <person name="Santos F.R."/>
            <person name="Vidigal T.H.D.A."/>
            <person name="Brescovit A.D."/>
            <person name="Santos A.J."/>
        </authorList>
    </citation>
    <scope>NUCLEOTIDE SEQUENCE</scope>
    <source>
        <tissue evidence="1">Shoot tissue taken approximately 20 cm above the soil surface</tissue>
    </source>
</reference>
<evidence type="ECO:0000313" key="1">
    <source>
        <dbReference type="EMBL" id="JAD70424.1"/>
    </source>
</evidence>
<reference evidence="1" key="2">
    <citation type="journal article" date="2015" name="Data Brief">
        <title>Shoot transcriptome of the giant reed, Arundo donax.</title>
        <authorList>
            <person name="Barrero R.A."/>
            <person name="Guerrero F.D."/>
            <person name="Moolhuijzen P."/>
            <person name="Goolsby J.A."/>
            <person name="Tidwell J."/>
            <person name="Bellgard S.E."/>
            <person name="Bellgard M.I."/>
        </authorList>
    </citation>
    <scope>NUCLEOTIDE SEQUENCE</scope>
    <source>
        <tissue evidence="1">Shoot tissue taken approximately 20 cm above the soil surface</tissue>
    </source>
</reference>
<dbReference type="AlphaFoldDB" id="A0A0A9C288"/>
<name>A0A0A9C288_ARUDO</name>
<dbReference type="EMBL" id="GBRH01227471">
    <property type="protein sequence ID" value="JAD70424.1"/>
    <property type="molecule type" value="Transcribed_RNA"/>
</dbReference>
<accession>A0A0A9C288</accession>
<proteinExistence type="predicted"/>
<sequence>MIGGRETKDSAKKIGV</sequence>
<organism evidence="1">
    <name type="scientific">Arundo donax</name>
    <name type="common">Giant reed</name>
    <name type="synonym">Donax arundinaceus</name>
    <dbReference type="NCBI Taxonomy" id="35708"/>
    <lineage>
        <taxon>Eukaryota</taxon>
        <taxon>Viridiplantae</taxon>
        <taxon>Streptophyta</taxon>
        <taxon>Embryophyta</taxon>
        <taxon>Tracheophyta</taxon>
        <taxon>Spermatophyta</taxon>
        <taxon>Magnoliopsida</taxon>
        <taxon>Liliopsida</taxon>
        <taxon>Poales</taxon>
        <taxon>Poaceae</taxon>
        <taxon>PACMAD clade</taxon>
        <taxon>Arundinoideae</taxon>
        <taxon>Arundineae</taxon>
        <taxon>Arundo</taxon>
    </lineage>
</organism>